<name>A0A1C0AVQ8_9BACT</name>
<evidence type="ECO:0000313" key="2">
    <source>
        <dbReference type="EMBL" id="OCL90754.1"/>
    </source>
</evidence>
<evidence type="ECO:0000256" key="1">
    <source>
        <dbReference type="SAM" id="Coils"/>
    </source>
</evidence>
<reference evidence="3 5" key="3">
    <citation type="submission" date="2019-09" db="EMBL/GenBank/DDBJ databases">
        <title>Taxonomic note: a critical rebuttal of the proposed division of the genus Arcobacter into six genera, emended descriptions of Arcobacter anaerophilus and the genus Arcobacter, and an assessment of genus-level boundaries for Epsilonproteobacteria using in silico genomic comparator tools.</title>
        <authorList>
            <person name="On S.L.W."/>
            <person name="Miller W.G."/>
            <person name="Biggs P."/>
            <person name="Cornelius A."/>
            <person name="Vandamme P."/>
        </authorList>
    </citation>
    <scope>NUCLEOTIDE SEQUENCE [LARGE SCALE GENOMIC DNA]</scope>
    <source>
        <strain evidence="3 5">CCUG 56899</strain>
    </source>
</reference>
<dbReference type="EMBL" id="CP036246">
    <property type="protein sequence ID" value="QEP40402.1"/>
    <property type="molecule type" value="Genomic_DNA"/>
</dbReference>
<protein>
    <recommendedName>
        <fullName evidence="6">Cell division protein ZapB</fullName>
    </recommendedName>
</protein>
<reference evidence="2 4" key="1">
    <citation type="submission" date="2015-05" db="EMBL/GenBank/DDBJ databases">
        <authorList>
            <person name="Rovetto F."/>
            <person name="Cocolin L."/>
            <person name="Illeghems K."/>
            <person name="Van Nieuwerburgh F."/>
            <person name="Houf K."/>
        </authorList>
    </citation>
    <scope>NUCLEOTIDE SEQUENCE [LARGE SCALE GENOMIC DNA]</scope>
    <source>
        <strain evidence="2 4">117434</strain>
    </source>
</reference>
<dbReference type="EMBL" id="LDIR01000003">
    <property type="protein sequence ID" value="OCL90754.1"/>
    <property type="molecule type" value="Genomic_DNA"/>
</dbReference>
<dbReference type="AlphaFoldDB" id="A0A1C0AVQ8"/>
<evidence type="ECO:0000313" key="4">
    <source>
        <dbReference type="Proteomes" id="UP000093159"/>
    </source>
</evidence>
<keyword evidence="4" id="KW-1185">Reference proteome</keyword>
<proteinExistence type="predicted"/>
<evidence type="ECO:0008006" key="6">
    <source>
        <dbReference type="Google" id="ProtNLM"/>
    </source>
</evidence>
<dbReference type="RefSeq" id="WP_066174331.1">
    <property type="nucleotide sequence ID" value="NZ_CP036246.2"/>
</dbReference>
<accession>A0A1C0AVQ8</accession>
<feature type="coiled-coil region" evidence="1">
    <location>
        <begin position="4"/>
        <end position="59"/>
    </location>
</feature>
<reference evidence="3 5" key="2">
    <citation type="submission" date="2019-09" db="EMBL/GenBank/DDBJ databases">
        <title>Complete genome sequencing of four Arcobacter species reveals a diverse suite of mobile elements.</title>
        <authorList>
            <person name="Miller W.G."/>
            <person name="Yee E."/>
            <person name="Bono J.L."/>
        </authorList>
    </citation>
    <scope>NUCLEOTIDE SEQUENCE [LARGE SCALE GENOMIC DNA]</scope>
    <source>
        <strain evidence="3 5">CCUG 56899</strain>
    </source>
</reference>
<dbReference type="Proteomes" id="UP000322644">
    <property type="component" value="Chromosome"/>
</dbReference>
<gene>
    <name evidence="2" type="ORF">AAX28_01571</name>
    <name evidence="3" type="ORF">APORC_0789</name>
</gene>
<dbReference type="KEGG" id="apoc:APORC_0789"/>
<dbReference type="OrthoDB" id="5344378at2"/>
<evidence type="ECO:0000313" key="5">
    <source>
        <dbReference type="Proteomes" id="UP000322644"/>
    </source>
</evidence>
<dbReference type="Proteomes" id="UP000093159">
    <property type="component" value="Unassembled WGS sequence"/>
</dbReference>
<dbReference type="Gene3D" id="1.20.5.400">
    <property type="match status" value="1"/>
</dbReference>
<evidence type="ECO:0000313" key="3">
    <source>
        <dbReference type="EMBL" id="QEP40402.1"/>
    </source>
</evidence>
<keyword evidence="1" id="KW-0175">Coiled coil</keyword>
<sequence>MKIVETISKQVDKLLLDYNNLKAEKTALEEKIKELVNENDKLERNNQDMILKIDTLLKKEKLNEQS</sequence>
<organism evidence="3 5">
    <name type="scientific">Arcobacter porcinus</name>
    <dbReference type="NCBI Taxonomy" id="1935204"/>
    <lineage>
        <taxon>Bacteria</taxon>
        <taxon>Pseudomonadati</taxon>
        <taxon>Campylobacterota</taxon>
        <taxon>Epsilonproteobacteria</taxon>
        <taxon>Campylobacterales</taxon>
        <taxon>Arcobacteraceae</taxon>
        <taxon>Arcobacter</taxon>
    </lineage>
</organism>